<organism evidence="3 4">
    <name type="scientific">Pseudomassariella vexata</name>
    <dbReference type="NCBI Taxonomy" id="1141098"/>
    <lineage>
        <taxon>Eukaryota</taxon>
        <taxon>Fungi</taxon>
        <taxon>Dikarya</taxon>
        <taxon>Ascomycota</taxon>
        <taxon>Pezizomycotina</taxon>
        <taxon>Sordariomycetes</taxon>
        <taxon>Xylariomycetidae</taxon>
        <taxon>Amphisphaeriales</taxon>
        <taxon>Pseudomassariaceae</taxon>
        <taxon>Pseudomassariella</taxon>
    </lineage>
</organism>
<evidence type="ECO:0008006" key="5">
    <source>
        <dbReference type="Google" id="ProtNLM"/>
    </source>
</evidence>
<keyword evidence="2" id="KW-0560">Oxidoreductase</keyword>
<evidence type="ECO:0000313" key="3">
    <source>
        <dbReference type="EMBL" id="ORY62899.1"/>
    </source>
</evidence>
<dbReference type="Proteomes" id="UP000193689">
    <property type="component" value="Unassembled WGS sequence"/>
</dbReference>
<name>A0A1Y2DUM7_9PEZI</name>
<dbReference type="Gene3D" id="3.40.50.720">
    <property type="entry name" value="NAD(P)-binding Rossmann-like Domain"/>
    <property type="match status" value="1"/>
</dbReference>
<dbReference type="Pfam" id="PF00106">
    <property type="entry name" value="adh_short"/>
    <property type="match status" value="1"/>
</dbReference>
<dbReference type="GeneID" id="63776583"/>
<gene>
    <name evidence="3" type="ORF">BCR38DRAFT_435408</name>
</gene>
<reference evidence="3 4" key="1">
    <citation type="submission" date="2016-07" db="EMBL/GenBank/DDBJ databases">
        <title>Pervasive Adenine N6-methylation of Active Genes in Fungi.</title>
        <authorList>
            <consortium name="DOE Joint Genome Institute"/>
            <person name="Mondo S.J."/>
            <person name="Dannebaum R.O."/>
            <person name="Kuo R.C."/>
            <person name="Labutti K."/>
            <person name="Haridas S."/>
            <person name="Kuo A."/>
            <person name="Salamov A."/>
            <person name="Ahrendt S.R."/>
            <person name="Lipzen A."/>
            <person name="Sullivan W."/>
            <person name="Andreopoulos W.B."/>
            <person name="Clum A."/>
            <person name="Lindquist E."/>
            <person name="Daum C."/>
            <person name="Ramamoorthy G.K."/>
            <person name="Gryganskyi A."/>
            <person name="Culley D."/>
            <person name="Magnuson J.K."/>
            <person name="James T.Y."/>
            <person name="O'Malley M.A."/>
            <person name="Stajich J.E."/>
            <person name="Spatafora J.W."/>
            <person name="Visel A."/>
            <person name="Grigoriev I.V."/>
        </authorList>
    </citation>
    <scope>NUCLEOTIDE SEQUENCE [LARGE SCALE GENOMIC DNA]</scope>
    <source>
        <strain evidence="3 4">CBS 129021</strain>
    </source>
</reference>
<accession>A0A1Y2DUM7</accession>
<keyword evidence="4" id="KW-1185">Reference proteome</keyword>
<dbReference type="RefSeq" id="XP_040714556.1">
    <property type="nucleotide sequence ID" value="XM_040860371.1"/>
</dbReference>
<dbReference type="OrthoDB" id="191139at2759"/>
<dbReference type="STRING" id="1141098.A0A1Y2DUM7"/>
<sequence length="89" mass="9782">MIILVGQSTKQVQPPIDEIRESNPQIQVKFIAADLASLKSARNAAQTIPEEQEITKIDVLINNAGVMACPFQTTEDRLEFQLAISDISS</sequence>
<dbReference type="InParanoid" id="A0A1Y2DUM7"/>
<dbReference type="SUPFAM" id="SSF51735">
    <property type="entry name" value="NAD(P)-binding Rossmann-fold domains"/>
    <property type="match status" value="1"/>
</dbReference>
<dbReference type="PANTHER" id="PTHR24320">
    <property type="entry name" value="RETINOL DEHYDROGENASE"/>
    <property type="match status" value="1"/>
</dbReference>
<dbReference type="PANTHER" id="PTHR24320:SF283">
    <property type="entry name" value="RETINOL DEHYDROGENASE 11"/>
    <property type="match status" value="1"/>
</dbReference>
<dbReference type="EMBL" id="MCFJ01000008">
    <property type="protein sequence ID" value="ORY62899.1"/>
    <property type="molecule type" value="Genomic_DNA"/>
</dbReference>
<evidence type="ECO:0000313" key="4">
    <source>
        <dbReference type="Proteomes" id="UP000193689"/>
    </source>
</evidence>
<proteinExistence type="inferred from homology"/>
<dbReference type="InterPro" id="IPR002347">
    <property type="entry name" value="SDR_fam"/>
</dbReference>
<comment type="caution">
    <text evidence="3">The sequence shown here is derived from an EMBL/GenBank/DDBJ whole genome shotgun (WGS) entry which is preliminary data.</text>
</comment>
<protein>
    <recommendedName>
        <fullName evidence="5">Ketoreductase (KR) domain-containing protein</fullName>
    </recommendedName>
</protein>
<dbReference type="InterPro" id="IPR036291">
    <property type="entry name" value="NAD(P)-bd_dom_sf"/>
</dbReference>
<comment type="similarity">
    <text evidence="1">Belongs to the short-chain dehydrogenases/reductases (SDR) family.</text>
</comment>
<dbReference type="AlphaFoldDB" id="A0A1Y2DUM7"/>
<dbReference type="GO" id="GO:0016491">
    <property type="term" value="F:oxidoreductase activity"/>
    <property type="evidence" value="ECO:0007669"/>
    <property type="project" value="UniProtKB-KW"/>
</dbReference>
<evidence type="ECO:0000256" key="2">
    <source>
        <dbReference type="ARBA" id="ARBA00023002"/>
    </source>
</evidence>
<evidence type="ECO:0000256" key="1">
    <source>
        <dbReference type="ARBA" id="ARBA00006484"/>
    </source>
</evidence>